<dbReference type="InterPro" id="IPR013766">
    <property type="entry name" value="Thioredoxin_domain"/>
</dbReference>
<keyword evidence="2" id="KW-0732">Signal</keyword>
<evidence type="ECO:0000256" key="5">
    <source>
        <dbReference type="ARBA" id="ARBA00023284"/>
    </source>
</evidence>
<sequence length="216" mass="23856">MTRTARIALTLALICGVGLVALLLTNRSRAEDPRADVMAGESALVRANSHRLSIVPDGRVTLVEFLDFECEACGGVYPLVEKLRQEYGERVSFVVRYFPIPSHVNAERAARAAEAAAQQGKFEQMYQRLYETQSVWGEQRTPKDDVFRIFAADLGLDLAAFDAAYNDPATLDRIRADIADGTALGVDATPTFFLNGQRITPRSYQDLSNALDQALR</sequence>
<dbReference type="SUPFAM" id="SSF52833">
    <property type="entry name" value="Thioredoxin-like"/>
    <property type="match status" value="1"/>
</dbReference>
<protein>
    <recommendedName>
        <fullName evidence="6">Thioredoxin domain-containing protein</fullName>
    </recommendedName>
</protein>
<dbReference type="OrthoDB" id="117402at2"/>
<dbReference type="Pfam" id="PF13462">
    <property type="entry name" value="Thioredoxin_4"/>
    <property type="match status" value="1"/>
</dbReference>
<proteinExistence type="inferred from homology"/>
<evidence type="ECO:0000256" key="1">
    <source>
        <dbReference type="ARBA" id="ARBA00005791"/>
    </source>
</evidence>
<comment type="caution">
    <text evidence="7">The sequence shown here is derived from an EMBL/GenBank/DDBJ whole genome shotgun (WGS) entry which is preliminary data.</text>
</comment>
<gene>
    <name evidence="7" type="ORF">NN4_09940</name>
</gene>
<organism evidence="7 8">
    <name type="scientific">Nocardia ninae NBRC 108245</name>
    <dbReference type="NCBI Taxonomy" id="1210091"/>
    <lineage>
        <taxon>Bacteria</taxon>
        <taxon>Bacillati</taxon>
        <taxon>Actinomycetota</taxon>
        <taxon>Actinomycetes</taxon>
        <taxon>Mycobacteriales</taxon>
        <taxon>Nocardiaceae</taxon>
        <taxon>Nocardia</taxon>
    </lineage>
</organism>
<reference evidence="7 8" key="1">
    <citation type="submission" date="2019-07" db="EMBL/GenBank/DDBJ databases">
        <title>Whole genome shotgun sequence of Nocardia ninae NBRC 108245.</title>
        <authorList>
            <person name="Hosoyama A."/>
            <person name="Uohara A."/>
            <person name="Ohji S."/>
            <person name="Ichikawa N."/>
        </authorList>
    </citation>
    <scope>NUCLEOTIDE SEQUENCE [LARGE SCALE GENOMIC DNA]</scope>
    <source>
        <strain evidence="7 8">NBRC 108245</strain>
    </source>
</reference>
<name>A0A511M744_9NOCA</name>
<keyword evidence="5" id="KW-0676">Redox-active center</keyword>
<dbReference type="RefSeq" id="WP_147128732.1">
    <property type="nucleotide sequence ID" value="NZ_BJXA01000003.1"/>
</dbReference>
<dbReference type="AlphaFoldDB" id="A0A511M744"/>
<accession>A0A511M744</accession>
<evidence type="ECO:0000256" key="4">
    <source>
        <dbReference type="ARBA" id="ARBA00023157"/>
    </source>
</evidence>
<dbReference type="PANTHER" id="PTHR13887">
    <property type="entry name" value="GLUTATHIONE S-TRANSFERASE KAPPA"/>
    <property type="match status" value="1"/>
</dbReference>
<dbReference type="GO" id="GO:0016491">
    <property type="term" value="F:oxidoreductase activity"/>
    <property type="evidence" value="ECO:0007669"/>
    <property type="project" value="UniProtKB-KW"/>
</dbReference>
<dbReference type="InterPro" id="IPR012336">
    <property type="entry name" value="Thioredoxin-like_fold"/>
</dbReference>
<keyword evidence="3" id="KW-0560">Oxidoreductase</keyword>
<evidence type="ECO:0000259" key="6">
    <source>
        <dbReference type="PROSITE" id="PS51352"/>
    </source>
</evidence>
<evidence type="ECO:0000313" key="8">
    <source>
        <dbReference type="Proteomes" id="UP000321424"/>
    </source>
</evidence>
<evidence type="ECO:0000313" key="7">
    <source>
        <dbReference type="EMBL" id="GEM36475.1"/>
    </source>
</evidence>
<dbReference type="PROSITE" id="PS51352">
    <property type="entry name" value="THIOREDOXIN_2"/>
    <property type="match status" value="1"/>
</dbReference>
<evidence type="ECO:0000256" key="3">
    <source>
        <dbReference type="ARBA" id="ARBA00023002"/>
    </source>
</evidence>
<comment type="similarity">
    <text evidence="1">Belongs to the thioredoxin family. DsbA subfamily.</text>
</comment>
<dbReference type="Proteomes" id="UP000321424">
    <property type="component" value="Unassembled WGS sequence"/>
</dbReference>
<feature type="domain" description="Thioredoxin" evidence="6">
    <location>
        <begin position="24"/>
        <end position="216"/>
    </location>
</feature>
<keyword evidence="4" id="KW-1015">Disulfide bond</keyword>
<dbReference type="Gene3D" id="3.40.30.10">
    <property type="entry name" value="Glutaredoxin"/>
    <property type="match status" value="1"/>
</dbReference>
<keyword evidence="8" id="KW-1185">Reference proteome</keyword>
<dbReference type="InterPro" id="IPR036249">
    <property type="entry name" value="Thioredoxin-like_sf"/>
</dbReference>
<dbReference type="EMBL" id="BJXA01000003">
    <property type="protein sequence ID" value="GEM36475.1"/>
    <property type="molecule type" value="Genomic_DNA"/>
</dbReference>
<dbReference type="PANTHER" id="PTHR13887:SF14">
    <property type="entry name" value="DISULFIDE BOND FORMATION PROTEIN D"/>
    <property type="match status" value="1"/>
</dbReference>
<evidence type="ECO:0000256" key="2">
    <source>
        <dbReference type="ARBA" id="ARBA00022729"/>
    </source>
</evidence>